<evidence type="ECO:0000313" key="3">
    <source>
        <dbReference type="EMBL" id="KAJ8888742.1"/>
    </source>
</evidence>
<evidence type="ECO:0000313" key="4">
    <source>
        <dbReference type="Proteomes" id="UP001159363"/>
    </source>
</evidence>
<evidence type="ECO:0000256" key="1">
    <source>
        <dbReference type="SAM" id="MobiDB-lite"/>
    </source>
</evidence>
<comment type="caution">
    <text evidence="3">The sequence shown here is derived from an EMBL/GenBank/DDBJ whole genome shotgun (WGS) entry which is preliminary data.</text>
</comment>
<sequence>MPTCLFEDTPDEENLFSAPKLYVTPVDLLSQDLLNPRPQNPKYSAPPQNKLEGLMRKFSNCKRPTDDFKTLIDEILQPIVYQIYLYATQKGERVVLQLTKQFWGQQRIEYIDNYFSSLPLLEMLQAKGVLSCGTIRGYSNINSEKKLKRDHKAIKWWHRLFFGLLDIAFVNYLVIYKVVIEPVSVLEFRHSVVQGLASQKTVATSRKRSLTDKYSPQGGSQKGRKSGYSVTKDVRLVSRGIHWPRFTEKRGRCEVCSVIKWNFDLIHSALIVKFTCVAMTRKIVMLCIMMFCNNG</sequence>
<keyword evidence="4" id="KW-1185">Reference proteome</keyword>
<dbReference type="PANTHER" id="PTHR46599:SF3">
    <property type="entry name" value="PIGGYBAC TRANSPOSABLE ELEMENT-DERIVED PROTEIN 4"/>
    <property type="match status" value="1"/>
</dbReference>
<reference evidence="3 4" key="1">
    <citation type="submission" date="2023-02" db="EMBL/GenBank/DDBJ databases">
        <title>LHISI_Scaffold_Assembly.</title>
        <authorList>
            <person name="Stuart O.P."/>
            <person name="Cleave R."/>
            <person name="Magrath M.J.L."/>
            <person name="Mikheyev A.S."/>
        </authorList>
    </citation>
    <scope>NUCLEOTIDE SEQUENCE [LARGE SCALE GENOMIC DNA]</scope>
    <source>
        <strain evidence="3">Daus_M_001</strain>
        <tissue evidence="3">Leg muscle</tissue>
    </source>
</reference>
<dbReference type="PANTHER" id="PTHR46599">
    <property type="entry name" value="PIGGYBAC TRANSPOSABLE ELEMENT-DERIVED PROTEIN 4"/>
    <property type="match status" value="1"/>
</dbReference>
<dbReference type="Proteomes" id="UP001159363">
    <property type="component" value="Chromosome 3"/>
</dbReference>
<dbReference type="Pfam" id="PF13843">
    <property type="entry name" value="DDE_Tnp_1_7"/>
    <property type="match status" value="1"/>
</dbReference>
<evidence type="ECO:0000259" key="2">
    <source>
        <dbReference type="Pfam" id="PF13843"/>
    </source>
</evidence>
<accession>A0ABQ9HWV6</accession>
<proteinExistence type="predicted"/>
<organism evidence="3 4">
    <name type="scientific">Dryococelus australis</name>
    <dbReference type="NCBI Taxonomy" id="614101"/>
    <lineage>
        <taxon>Eukaryota</taxon>
        <taxon>Metazoa</taxon>
        <taxon>Ecdysozoa</taxon>
        <taxon>Arthropoda</taxon>
        <taxon>Hexapoda</taxon>
        <taxon>Insecta</taxon>
        <taxon>Pterygota</taxon>
        <taxon>Neoptera</taxon>
        <taxon>Polyneoptera</taxon>
        <taxon>Phasmatodea</taxon>
        <taxon>Verophasmatodea</taxon>
        <taxon>Anareolatae</taxon>
        <taxon>Phasmatidae</taxon>
        <taxon>Eurycanthinae</taxon>
        <taxon>Dryococelus</taxon>
    </lineage>
</organism>
<feature type="region of interest" description="Disordered" evidence="1">
    <location>
        <begin position="207"/>
        <end position="229"/>
    </location>
</feature>
<feature type="domain" description="PiggyBac transposable element-derived protein" evidence="2">
    <location>
        <begin position="89"/>
        <end position="141"/>
    </location>
</feature>
<protein>
    <recommendedName>
        <fullName evidence="2">PiggyBac transposable element-derived protein domain-containing protein</fullName>
    </recommendedName>
</protein>
<name>A0ABQ9HWV6_9NEOP</name>
<dbReference type="EMBL" id="JARBHB010000003">
    <property type="protein sequence ID" value="KAJ8888742.1"/>
    <property type="molecule type" value="Genomic_DNA"/>
</dbReference>
<gene>
    <name evidence="3" type="ORF">PR048_008234</name>
</gene>
<dbReference type="InterPro" id="IPR029526">
    <property type="entry name" value="PGBD"/>
</dbReference>